<sequence length="780" mass="88147">MTLNYVGIKEWNGNLNTLNATNLHNYKAINTLIDNLNSYADVMPYFSHYFISLDTTSSDELNRIAWNQFNSNCTLINSLLPQLVKNCRFMDYSYTLQLPKIPNRIDFDKDDINTYWNAVSVALNWCVDESNKFINNSSITIPDKPDATKGTVYFKEFYNDKSTYKPGDTAQIMYSIVNGKQVTVQYNYTLVAQPPLGNVINIKSGAINIQPSTTFKGSETWQLPFKNNQGYVLIFTLTDISGNVVTTATSAIDSASSWTNAPRYGAVTNFTPEDQTTKDNISGDISTLNKFHINATMYYDAYFRPQNPLPGKQYQDWLGNTIDLGLVQKGIATNHKYGQSALLYNMINATTGTPSDNDTNMASLPELFGKTITRADGTKGIASKMGVFRTDKVITSVPANTFDDKGEQATFNMLGSFNDRDDVDHKVQYYYNPASTDWQNYIGKIMIDNINSLGFDGWQGDTIGNIYGTTYEDRGQSNGFNTADSYAYFINSQKEKFFGGKLLGMNTVNYTGQDKLNGSLADFNYSELWQSDYPTYQDLANCIEKVNDNSNKPLIIPTYMYHDWYQSGSDDLPKYFKDETILLKDAVIMAHGGSPMELADNGYQLPTEYYPDTRKHYRIMMTDKLGNPDTGLLRKMYDFATSYSGILYGARTSSTRVEVYNNMGSDVGSRTAAPFKIYAFTKQKGNIATINLINLLNTSNVNWQINNKYDEQSKKIVEQVNTKVRYYTNANINQVCVSTYDNGGIRQFINTTHGENQYGKYIDIVVPSLKVWDLIYFELN</sequence>
<dbReference type="Gene3D" id="3.20.20.80">
    <property type="entry name" value="Glycosidases"/>
    <property type="match status" value="1"/>
</dbReference>
<gene>
    <name evidence="3" type="ORF">A3O14_01930</name>
</gene>
<comment type="caution">
    <text evidence="3">The sequence shown here is derived from an EMBL/GenBank/DDBJ whole genome shotgun (WGS) entry which is preliminary data.</text>
</comment>
<dbReference type="InterPro" id="IPR013780">
    <property type="entry name" value="Glyco_hydro_b"/>
</dbReference>
<evidence type="ECO:0000313" key="4">
    <source>
        <dbReference type="Proteomes" id="UP000078520"/>
    </source>
</evidence>
<dbReference type="AlphaFoldDB" id="A0A179C409"/>
<dbReference type="RefSeq" id="WP_064208376.1">
    <property type="nucleotide sequence ID" value="NZ_LVKC01000011.1"/>
</dbReference>
<dbReference type="OrthoDB" id="9778932at2"/>
<dbReference type="Pfam" id="PF13199">
    <property type="entry name" value="Glyco_hydro_66"/>
    <property type="match status" value="1"/>
</dbReference>
<dbReference type="Proteomes" id="UP000078520">
    <property type="component" value="Unassembled WGS sequence"/>
</dbReference>
<protein>
    <submittedName>
        <fullName evidence="3">Uncharacterized protein</fullName>
    </submittedName>
</protein>
<evidence type="ECO:0000256" key="2">
    <source>
        <dbReference type="ARBA" id="ARBA00022729"/>
    </source>
</evidence>
<dbReference type="Gene3D" id="2.60.40.1180">
    <property type="entry name" value="Golgi alpha-mannosidase II"/>
    <property type="match status" value="1"/>
</dbReference>
<reference evidence="4" key="1">
    <citation type="submission" date="2016-03" db="EMBL/GenBank/DDBJ databases">
        <authorList>
            <person name="Johnson T.J."/>
            <person name="Youmans B."/>
            <person name="Case K."/>
            <person name="Noll S."/>
        </authorList>
    </citation>
    <scope>NUCLEOTIDE SEQUENCE [LARGE SCALE GENOMIC DNA]</scope>
    <source>
        <strain evidence="4">UMNLAv8</strain>
    </source>
</reference>
<evidence type="ECO:0000256" key="1">
    <source>
        <dbReference type="ARBA" id="ARBA00010837"/>
    </source>
</evidence>
<name>A0A179C409_9LACO</name>
<accession>A0A179C409</accession>
<dbReference type="EMBL" id="LVKI01000003">
    <property type="protein sequence ID" value="OAQ09073.1"/>
    <property type="molecule type" value="Genomic_DNA"/>
</dbReference>
<comment type="similarity">
    <text evidence="1">Belongs to the glycosyl hydrolase 66 family.</text>
</comment>
<dbReference type="InterPro" id="IPR025092">
    <property type="entry name" value="Glyco_hydro_66"/>
</dbReference>
<keyword evidence="2" id="KW-0732">Signal</keyword>
<proteinExistence type="inferred from homology"/>
<evidence type="ECO:0000313" key="3">
    <source>
        <dbReference type="EMBL" id="OAQ09073.1"/>
    </source>
</evidence>
<dbReference type="InterPro" id="IPR013783">
    <property type="entry name" value="Ig-like_fold"/>
</dbReference>
<dbReference type="Gene3D" id="2.60.40.10">
    <property type="entry name" value="Immunoglobulins"/>
    <property type="match status" value="1"/>
</dbReference>
<organism evidence="3 4">
    <name type="scientific">Ligilactobacillus aviarius</name>
    <dbReference type="NCBI Taxonomy" id="1606"/>
    <lineage>
        <taxon>Bacteria</taxon>
        <taxon>Bacillati</taxon>
        <taxon>Bacillota</taxon>
        <taxon>Bacilli</taxon>
        <taxon>Lactobacillales</taxon>
        <taxon>Lactobacillaceae</taxon>
        <taxon>Ligilactobacillus</taxon>
    </lineage>
</organism>